<protein>
    <recommendedName>
        <fullName evidence="16">Cytochrome P450</fullName>
    </recommendedName>
</protein>
<evidence type="ECO:0000256" key="2">
    <source>
        <dbReference type="ARBA" id="ARBA00004167"/>
    </source>
</evidence>
<gene>
    <name evidence="14" type="ORF">F511_24737</name>
</gene>
<keyword evidence="10 13" id="KW-0503">Monooxygenase</keyword>
<dbReference type="GO" id="GO:0005506">
    <property type="term" value="F:iron ion binding"/>
    <property type="evidence" value="ECO:0007669"/>
    <property type="project" value="InterPro"/>
</dbReference>
<dbReference type="InterPro" id="IPR036396">
    <property type="entry name" value="Cyt_P450_sf"/>
</dbReference>
<dbReference type="PANTHER" id="PTHR47955">
    <property type="entry name" value="CYTOCHROME P450 FAMILY 71 PROTEIN"/>
    <property type="match status" value="1"/>
</dbReference>
<evidence type="ECO:0000313" key="14">
    <source>
        <dbReference type="EMBL" id="KZV21173.1"/>
    </source>
</evidence>
<evidence type="ECO:0000256" key="7">
    <source>
        <dbReference type="ARBA" id="ARBA00022989"/>
    </source>
</evidence>
<dbReference type="InterPro" id="IPR017972">
    <property type="entry name" value="Cyt_P450_CS"/>
</dbReference>
<keyword evidence="7" id="KW-1133">Transmembrane helix</keyword>
<dbReference type="Proteomes" id="UP000250235">
    <property type="component" value="Unassembled WGS sequence"/>
</dbReference>
<dbReference type="GO" id="GO:0020037">
    <property type="term" value="F:heme binding"/>
    <property type="evidence" value="ECO:0007669"/>
    <property type="project" value="InterPro"/>
</dbReference>
<comment type="subcellular location">
    <subcellularLocation>
        <location evidence="2">Membrane</location>
        <topology evidence="2">Single-pass membrane protein</topology>
    </subcellularLocation>
</comment>
<dbReference type="FunFam" id="1.10.630.10:FF:000011">
    <property type="entry name" value="Cytochrome P450 83B1"/>
    <property type="match status" value="1"/>
</dbReference>
<evidence type="ECO:0000256" key="10">
    <source>
        <dbReference type="ARBA" id="ARBA00023033"/>
    </source>
</evidence>
<evidence type="ECO:0008006" key="16">
    <source>
        <dbReference type="Google" id="ProtNLM"/>
    </source>
</evidence>
<evidence type="ECO:0000256" key="1">
    <source>
        <dbReference type="ARBA" id="ARBA00001971"/>
    </source>
</evidence>
<evidence type="ECO:0000256" key="12">
    <source>
        <dbReference type="PIRSR" id="PIRSR602401-1"/>
    </source>
</evidence>
<dbReference type="CDD" id="cd11072">
    <property type="entry name" value="CYP71-like"/>
    <property type="match status" value="1"/>
</dbReference>
<dbReference type="OrthoDB" id="2789670at2759"/>
<dbReference type="Pfam" id="PF00067">
    <property type="entry name" value="p450"/>
    <property type="match status" value="1"/>
</dbReference>
<evidence type="ECO:0000256" key="6">
    <source>
        <dbReference type="ARBA" id="ARBA00022723"/>
    </source>
</evidence>
<accession>A0A2Z7AH96</accession>
<name>A0A2Z7AH96_9LAMI</name>
<evidence type="ECO:0000256" key="9">
    <source>
        <dbReference type="ARBA" id="ARBA00023004"/>
    </source>
</evidence>
<dbReference type="PROSITE" id="PS00086">
    <property type="entry name" value="CYTOCHROME_P450"/>
    <property type="match status" value="1"/>
</dbReference>
<dbReference type="GO" id="GO:0016705">
    <property type="term" value="F:oxidoreductase activity, acting on paired donors, with incorporation or reduction of molecular oxygen"/>
    <property type="evidence" value="ECO:0007669"/>
    <property type="project" value="InterPro"/>
</dbReference>
<keyword evidence="11" id="KW-0472">Membrane</keyword>
<evidence type="ECO:0000256" key="8">
    <source>
        <dbReference type="ARBA" id="ARBA00023002"/>
    </source>
</evidence>
<proteinExistence type="inferred from homology"/>
<keyword evidence="15" id="KW-1185">Reference proteome</keyword>
<dbReference type="EMBL" id="KV014928">
    <property type="protein sequence ID" value="KZV21173.1"/>
    <property type="molecule type" value="Genomic_DNA"/>
</dbReference>
<evidence type="ECO:0000256" key="3">
    <source>
        <dbReference type="ARBA" id="ARBA00010617"/>
    </source>
</evidence>
<dbReference type="InterPro" id="IPR001128">
    <property type="entry name" value="Cyt_P450"/>
</dbReference>
<keyword evidence="8 13" id="KW-0560">Oxidoreductase</keyword>
<evidence type="ECO:0000256" key="13">
    <source>
        <dbReference type="RuleBase" id="RU000461"/>
    </source>
</evidence>
<dbReference type="SUPFAM" id="SSF48264">
    <property type="entry name" value="Cytochrome P450"/>
    <property type="match status" value="1"/>
</dbReference>
<evidence type="ECO:0000256" key="5">
    <source>
        <dbReference type="ARBA" id="ARBA00022692"/>
    </source>
</evidence>
<dbReference type="GO" id="GO:0016020">
    <property type="term" value="C:membrane"/>
    <property type="evidence" value="ECO:0007669"/>
    <property type="project" value="UniProtKB-SubCell"/>
</dbReference>
<keyword evidence="5" id="KW-0812">Transmembrane</keyword>
<evidence type="ECO:0000256" key="4">
    <source>
        <dbReference type="ARBA" id="ARBA00022617"/>
    </source>
</evidence>
<sequence>MIIAISFLLLSFSTIFLFNLLLKPKHPNKTSRLPPGPKGLPLIGNLHEFDPVHPHVYLRELAKKYGPLMTMKFGSTTAIVISSARVAKLAFKDNDLAIANRPTLVGLEKHSYDGNDITFSKYNETWRELRKLSVIHLFSVKQVASFYPIRREQVSRMIKDIINKSAKSEVINLSHVIFLLVNRIICRAGFGKNYEELEERRFDKVFKECQELAGAFYFGDHFPLLGWIDKLNGMKSRIDKNFRILDDFYQRLIDEHLDPNRPESMRGDILDLLIKLKHDQAAAVPLKWENIKGIIMNVFVAGTDTSSSTLVWAMALLIKHPQAMKKAQEEVRNIVGNKGTVDEDDIQSLPYLKAIIKETLRLFPPVPLSLPKETIDKCTIDGYEIPAKTTVYMNTHAIGLDPEYWENPTEFMPDRFLNSTIDYKGHDYGLLPFGTGRRGCPGMNLGIATVELALSSLLYSFDWELPHGMKEEDLDMEASPGLATCKENDLCLVAKCYQHVQLE</sequence>
<evidence type="ECO:0000256" key="11">
    <source>
        <dbReference type="ARBA" id="ARBA00023136"/>
    </source>
</evidence>
<dbReference type="PANTHER" id="PTHR47955:SF22">
    <property type="entry name" value="CYTOCHROME P450 83B1-LIKE"/>
    <property type="match status" value="1"/>
</dbReference>
<reference evidence="14 15" key="1">
    <citation type="journal article" date="2015" name="Proc. Natl. Acad. Sci. U.S.A.">
        <title>The resurrection genome of Boea hygrometrica: A blueprint for survival of dehydration.</title>
        <authorList>
            <person name="Xiao L."/>
            <person name="Yang G."/>
            <person name="Zhang L."/>
            <person name="Yang X."/>
            <person name="Zhao S."/>
            <person name="Ji Z."/>
            <person name="Zhou Q."/>
            <person name="Hu M."/>
            <person name="Wang Y."/>
            <person name="Chen M."/>
            <person name="Xu Y."/>
            <person name="Jin H."/>
            <person name="Xiao X."/>
            <person name="Hu G."/>
            <person name="Bao F."/>
            <person name="Hu Y."/>
            <person name="Wan P."/>
            <person name="Li L."/>
            <person name="Deng X."/>
            <person name="Kuang T."/>
            <person name="Xiang C."/>
            <person name="Zhu J.K."/>
            <person name="Oliver M.J."/>
            <person name="He Y."/>
        </authorList>
    </citation>
    <scope>NUCLEOTIDE SEQUENCE [LARGE SCALE GENOMIC DNA]</scope>
    <source>
        <strain evidence="15">cv. XS01</strain>
    </source>
</reference>
<feature type="binding site" description="axial binding residue" evidence="12">
    <location>
        <position position="440"/>
    </location>
    <ligand>
        <name>heme</name>
        <dbReference type="ChEBI" id="CHEBI:30413"/>
    </ligand>
    <ligandPart>
        <name>Fe</name>
        <dbReference type="ChEBI" id="CHEBI:18248"/>
    </ligandPart>
</feature>
<comment type="cofactor">
    <cofactor evidence="1 12">
        <name>heme</name>
        <dbReference type="ChEBI" id="CHEBI:30413"/>
    </cofactor>
</comment>
<dbReference type="AlphaFoldDB" id="A0A2Z7AH96"/>
<dbReference type="GO" id="GO:0004497">
    <property type="term" value="F:monooxygenase activity"/>
    <property type="evidence" value="ECO:0007669"/>
    <property type="project" value="UniProtKB-KW"/>
</dbReference>
<comment type="similarity">
    <text evidence="3 13">Belongs to the cytochrome P450 family.</text>
</comment>
<keyword evidence="9 12" id="KW-0408">Iron</keyword>
<keyword evidence="4 12" id="KW-0349">Heme</keyword>
<organism evidence="14 15">
    <name type="scientific">Dorcoceras hygrometricum</name>
    <dbReference type="NCBI Taxonomy" id="472368"/>
    <lineage>
        <taxon>Eukaryota</taxon>
        <taxon>Viridiplantae</taxon>
        <taxon>Streptophyta</taxon>
        <taxon>Embryophyta</taxon>
        <taxon>Tracheophyta</taxon>
        <taxon>Spermatophyta</taxon>
        <taxon>Magnoliopsida</taxon>
        <taxon>eudicotyledons</taxon>
        <taxon>Gunneridae</taxon>
        <taxon>Pentapetalae</taxon>
        <taxon>asterids</taxon>
        <taxon>lamiids</taxon>
        <taxon>Lamiales</taxon>
        <taxon>Gesneriaceae</taxon>
        <taxon>Didymocarpoideae</taxon>
        <taxon>Trichosporeae</taxon>
        <taxon>Loxocarpinae</taxon>
        <taxon>Dorcoceras</taxon>
    </lineage>
</organism>
<evidence type="ECO:0000313" key="15">
    <source>
        <dbReference type="Proteomes" id="UP000250235"/>
    </source>
</evidence>
<dbReference type="Gene3D" id="1.10.630.10">
    <property type="entry name" value="Cytochrome P450"/>
    <property type="match status" value="1"/>
</dbReference>
<dbReference type="PRINTS" id="PR00463">
    <property type="entry name" value="EP450I"/>
</dbReference>
<dbReference type="PRINTS" id="PR00385">
    <property type="entry name" value="P450"/>
</dbReference>
<dbReference type="InterPro" id="IPR002401">
    <property type="entry name" value="Cyt_P450_E_grp-I"/>
</dbReference>
<keyword evidence="6 12" id="KW-0479">Metal-binding</keyword>